<dbReference type="AlphaFoldDB" id="A0A4Q0P4J9"/>
<dbReference type="SMART" id="SM00530">
    <property type="entry name" value="HTH_XRE"/>
    <property type="match status" value="1"/>
</dbReference>
<dbReference type="Gene3D" id="1.10.260.40">
    <property type="entry name" value="lambda repressor-like DNA-binding domains"/>
    <property type="match status" value="1"/>
</dbReference>
<dbReference type="InterPro" id="IPR010982">
    <property type="entry name" value="Lambda_DNA-bd_dom_sf"/>
</dbReference>
<feature type="domain" description="HTH cro/C1-type" evidence="1">
    <location>
        <begin position="13"/>
        <end position="68"/>
    </location>
</feature>
<dbReference type="SUPFAM" id="SSF47413">
    <property type="entry name" value="lambda repressor-like DNA-binding domains"/>
    <property type="match status" value="1"/>
</dbReference>
<dbReference type="GO" id="GO:0003677">
    <property type="term" value="F:DNA binding"/>
    <property type="evidence" value="ECO:0007669"/>
    <property type="project" value="InterPro"/>
</dbReference>
<gene>
    <name evidence="2" type="ORF">DSM00_2552</name>
</gene>
<evidence type="ECO:0000259" key="1">
    <source>
        <dbReference type="PROSITE" id="PS50943"/>
    </source>
</evidence>
<sequence>MKLESIQDLGAFVKESRLKYQLTQAQVAYATKVERSVINRLEKGKIDGVHLNTVFKIIKGLNSSLIIHTSER</sequence>
<evidence type="ECO:0000313" key="2">
    <source>
        <dbReference type="EMBL" id="RXG21038.1"/>
    </source>
</evidence>
<dbReference type="OrthoDB" id="5891007at2"/>
<dbReference type="Pfam" id="PF13560">
    <property type="entry name" value="HTH_31"/>
    <property type="match status" value="1"/>
</dbReference>
<protein>
    <submittedName>
        <fullName evidence="2">Helix-turn-helix protein</fullName>
    </submittedName>
</protein>
<dbReference type="Proteomes" id="UP000289238">
    <property type="component" value="Unassembled WGS sequence"/>
</dbReference>
<dbReference type="PROSITE" id="PS50943">
    <property type="entry name" value="HTH_CROC1"/>
    <property type="match status" value="1"/>
</dbReference>
<accession>A0A4Q0P4J9</accession>
<evidence type="ECO:0000313" key="3">
    <source>
        <dbReference type="Proteomes" id="UP000289238"/>
    </source>
</evidence>
<dbReference type="RefSeq" id="WP_128758318.1">
    <property type="nucleotide sequence ID" value="NZ_QOVM01000006.1"/>
</dbReference>
<proteinExistence type="predicted"/>
<comment type="caution">
    <text evidence="2">The sequence shown here is derived from an EMBL/GenBank/DDBJ whole genome shotgun (WGS) entry which is preliminary data.</text>
</comment>
<organism evidence="2 3">
    <name type="scientific">Leeuwenhoekiella aequorea</name>
    <dbReference type="NCBI Taxonomy" id="283736"/>
    <lineage>
        <taxon>Bacteria</taxon>
        <taxon>Pseudomonadati</taxon>
        <taxon>Bacteroidota</taxon>
        <taxon>Flavobacteriia</taxon>
        <taxon>Flavobacteriales</taxon>
        <taxon>Flavobacteriaceae</taxon>
        <taxon>Leeuwenhoekiella</taxon>
    </lineage>
</organism>
<keyword evidence="3" id="KW-1185">Reference proteome</keyword>
<dbReference type="EMBL" id="QOVM01000006">
    <property type="protein sequence ID" value="RXG21038.1"/>
    <property type="molecule type" value="Genomic_DNA"/>
</dbReference>
<reference evidence="2 3" key="1">
    <citation type="submission" date="2018-07" db="EMBL/GenBank/DDBJ databases">
        <title>Leeuwenhoekiella genomics.</title>
        <authorList>
            <person name="Tahon G."/>
            <person name="Willems A."/>
        </authorList>
    </citation>
    <scope>NUCLEOTIDE SEQUENCE [LARGE SCALE GENOMIC DNA]</scope>
    <source>
        <strain evidence="2 3">LMG 22550</strain>
    </source>
</reference>
<name>A0A4Q0P4J9_9FLAO</name>
<dbReference type="CDD" id="cd00093">
    <property type="entry name" value="HTH_XRE"/>
    <property type="match status" value="1"/>
</dbReference>
<dbReference type="InterPro" id="IPR001387">
    <property type="entry name" value="Cro/C1-type_HTH"/>
</dbReference>